<dbReference type="EnsemblMetazoa" id="Aqu2.1.35975_001">
    <property type="protein sequence ID" value="Aqu2.1.35975_001"/>
    <property type="gene ID" value="Aqu2.1.35975"/>
</dbReference>
<evidence type="ECO:0000256" key="1">
    <source>
        <dbReference type="ARBA" id="ARBA00023157"/>
    </source>
</evidence>
<accession>A0A1X7V6R5</accession>
<keyword evidence="2" id="KW-0325">Glycoprotein</keyword>
<dbReference type="Pfam" id="PF00530">
    <property type="entry name" value="SRCR"/>
    <property type="match status" value="1"/>
</dbReference>
<dbReference type="FunFam" id="3.10.250.10:FF:000011">
    <property type="entry name" value="Scavenger receptor class A member 5"/>
    <property type="match status" value="1"/>
</dbReference>
<dbReference type="PRINTS" id="PR00258">
    <property type="entry name" value="SPERACTRCPTR"/>
</dbReference>
<keyword evidence="4" id="KW-0812">Transmembrane</keyword>
<protein>
    <recommendedName>
        <fullName evidence="5">SRCR domain-containing protein</fullName>
    </recommendedName>
</protein>
<dbReference type="SMART" id="SM00202">
    <property type="entry name" value="SR"/>
    <property type="match status" value="1"/>
</dbReference>
<evidence type="ECO:0000256" key="2">
    <source>
        <dbReference type="ARBA" id="ARBA00023180"/>
    </source>
</evidence>
<evidence type="ECO:0000256" key="3">
    <source>
        <dbReference type="PROSITE-ProRule" id="PRU00196"/>
    </source>
</evidence>
<feature type="disulfide bond" evidence="3">
    <location>
        <begin position="79"/>
        <end position="89"/>
    </location>
</feature>
<reference evidence="6" key="1">
    <citation type="submission" date="2017-05" db="UniProtKB">
        <authorList>
            <consortium name="EnsemblMetazoa"/>
        </authorList>
    </citation>
    <scope>IDENTIFICATION</scope>
</reference>
<dbReference type="STRING" id="400682.A0A1X7V6R5"/>
<name>A0A1X7V6R5_AMPQE</name>
<dbReference type="InParanoid" id="A0A1X7V6R5"/>
<keyword evidence="1 3" id="KW-1015">Disulfide bond</keyword>
<dbReference type="GO" id="GO:0016020">
    <property type="term" value="C:membrane"/>
    <property type="evidence" value="ECO:0007669"/>
    <property type="project" value="InterPro"/>
</dbReference>
<keyword evidence="4" id="KW-1133">Transmembrane helix</keyword>
<sequence>MPLLGCTTGEVRLANGLTSNQGRVEICINGTWGTVCDDIWYVHNSEVVCRQLGYNTDGVTYIHNYGGGTGSIFLDDVVCSGHECNLLDCLHDPIRVHNCGHHEDVGVSCPSLQSRSTCTPFDSLPSPTASTTTSLANSFVEHYSSFFCNCPYQSSIAVTTLTITTTANAVGSTVPSVIDNCTTVETTAISLIDTCTASITVTHQAVTTLTVTSTATITRSIASGLIDTCIASFTVPIVTVTTTVEIQSVVDNSQVSMMCLSKLSYQSIITITVTSTVGASSVVDSCTMSLSGLSYQSIITVTVTSAATAAGSTAAITSAIVLPLLLLIIIVSLLSPLAFIYCYKRRKTLNKKPVCERKISTLKEIVDEDVDSEIVFNMSYNDQADSFRSASLQLPPVPEDQLSDGFYSEIKDCYL</sequence>
<dbReference type="InterPro" id="IPR001190">
    <property type="entry name" value="SRCR"/>
</dbReference>
<dbReference type="PANTHER" id="PTHR48071:SF18">
    <property type="entry name" value="DELETED IN MALIGNANT BRAIN TUMORS 1 PROTEIN-RELATED"/>
    <property type="match status" value="1"/>
</dbReference>
<dbReference type="PROSITE" id="PS50287">
    <property type="entry name" value="SRCR_2"/>
    <property type="match status" value="1"/>
</dbReference>
<dbReference type="PROSITE" id="PS00420">
    <property type="entry name" value="SRCR_1"/>
    <property type="match status" value="1"/>
</dbReference>
<proteinExistence type="predicted"/>
<evidence type="ECO:0000313" key="6">
    <source>
        <dbReference type="EnsemblMetazoa" id="Aqu2.1.35975_001"/>
    </source>
</evidence>
<keyword evidence="4" id="KW-0472">Membrane</keyword>
<dbReference type="OrthoDB" id="536948at2759"/>
<evidence type="ECO:0000256" key="4">
    <source>
        <dbReference type="SAM" id="Phobius"/>
    </source>
</evidence>
<dbReference type="PANTHER" id="PTHR48071">
    <property type="entry name" value="SRCR DOMAIN-CONTAINING PROTEIN"/>
    <property type="match status" value="1"/>
</dbReference>
<dbReference type="InterPro" id="IPR036772">
    <property type="entry name" value="SRCR-like_dom_sf"/>
</dbReference>
<feature type="domain" description="SRCR" evidence="5">
    <location>
        <begin position="11"/>
        <end position="110"/>
    </location>
</feature>
<comment type="caution">
    <text evidence="3">Lacks conserved residue(s) required for the propagation of feature annotation.</text>
</comment>
<dbReference type="SUPFAM" id="SSF56487">
    <property type="entry name" value="SRCR-like"/>
    <property type="match status" value="1"/>
</dbReference>
<feature type="transmembrane region" description="Helical" evidence="4">
    <location>
        <begin position="320"/>
        <end position="343"/>
    </location>
</feature>
<dbReference type="Gene3D" id="3.10.250.10">
    <property type="entry name" value="SRCR-like domain"/>
    <property type="match status" value="1"/>
</dbReference>
<evidence type="ECO:0000259" key="5">
    <source>
        <dbReference type="PROSITE" id="PS50287"/>
    </source>
</evidence>
<organism evidence="6">
    <name type="scientific">Amphimedon queenslandica</name>
    <name type="common">Sponge</name>
    <dbReference type="NCBI Taxonomy" id="400682"/>
    <lineage>
        <taxon>Eukaryota</taxon>
        <taxon>Metazoa</taxon>
        <taxon>Porifera</taxon>
        <taxon>Demospongiae</taxon>
        <taxon>Heteroscleromorpha</taxon>
        <taxon>Haplosclerida</taxon>
        <taxon>Niphatidae</taxon>
        <taxon>Amphimedon</taxon>
    </lineage>
</organism>
<dbReference type="AlphaFoldDB" id="A0A1X7V6R5"/>